<feature type="signal peptide" evidence="1">
    <location>
        <begin position="1"/>
        <end position="20"/>
    </location>
</feature>
<keyword evidence="1" id="KW-0732">Signal</keyword>
<protein>
    <submittedName>
        <fullName evidence="2">Uncharacterized protein</fullName>
    </submittedName>
</protein>
<keyword evidence="3" id="KW-1185">Reference proteome</keyword>
<reference evidence="2" key="1">
    <citation type="submission" date="2023-06" db="EMBL/GenBank/DDBJ databases">
        <title>Genome-scale phylogeny and comparative genomics of the fungal order Sordariales.</title>
        <authorList>
            <consortium name="Lawrence Berkeley National Laboratory"/>
            <person name="Hensen N."/>
            <person name="Bonometti L."/>
            <person name="Westerberg I."/>
            <person name="Brannstrom I.O."/>
            <person name="Guillou S."/>
            <person name="Cros-Aarteil S."/>
            <person name="Calhoun S."/>
            <person name="Haridas S."/>
            <person name="Kuo A."/>
            <person name="Mondo S."/>
            <person name="Pangilinan J."/>
            <person name="Riley R."/>
            <person name="Labutti K."/>
            <person name="Andreopoulos B."/>
            <person name="Lipzen A."/>
            <person name="Chen C."/>
            <person name="Yanf M."/>
            <person name="Daum C."/>
            <person name="Ng V."/>
            <person name="Clum A."/>
            <person name="Steindorff A."/>
            <person name="Ohm R."/>
            <person name="Martin F."/>
            <person name="Silar P."/>
            <person name="Natvig D."/>
            <person name="Lalanne C."/>
            <person name="Gautier V."/>
            <person name="Ament-Velasquez S.L."/>
            <person name="Kruys A."/>
            <person name="Hutchinson M.I."/>
            <person name="Powell A.J."/>
            <person name="Barry K."/>
            <person name="Miller A.N."/>
            <person name="Grigoriev I.V."/>
            <person name="Debuchy R."/>
            <person name="Gladieux P."/>
            <person name="Thoren M.H."/>
            <person name="Johannesson H."/>
        </authorList>
    </citation>
    <scope>NUCLEOTIDE SEQUENCE</scope>
    <source>
        <strain evidence="2">CBS 307.81</strain>
    </source>
</reference>
<accession>A0AA39ZCB7</accession>
<comment type="caution">
    <text evidence="2">The sequence shown here is derived from an EMBL/GenBank/DDBJ whole genome shotgun (WGS) entry which is preliminary data.</text>
</comment>
<evidence type="ECO:0000313" key="2">
    <source>
        <dbReference type="EMBL" id="KAK0668343.1"/>
    </source>
</evidence>
<sequence length="196" mass="20730">MARVSTLLLSSLAAISCVSAQLSTNAQYAVNKTRSYFTTAIPLQSATSNIGYLSCLQYTLNQGPYTTIVPLLNTLTNTFTEGYQQIVTFQPRLNVSIPEEKAAGDDIIQSLNAASIETGGAFDKLSQPGTVNLCTIPMVGAAVKKALENLKAAARPFYLSLATYHSTEGPGIAGLLLGFTSRIDSAIQAFSSIVPV</sequence>
<name>A0AA39ZCB7_9PEZI</name>
<proteinExistence type="predicted"/>
<organism evidence="2 3">
    <name type="scientific">Cercophora samala</name>
    <dbReference type="NCBI Taxonomy" id="330535"/>
    <lineage>
        <taxon>Eukaryota</taxon>
        <taxon>Fungi</taxon>
        <taxon>Dikarya</taxon>
        <taxon>Ascomycota</taxon>
        <taxon>Pezizomycotina</taxon>
        <taxon>Sordariomycetes</taxon>
        <taxon>Sordariomycetidae</taxon>
        <taxon>Sordariales</taxon>
        <taxon>Lasiosphaeriaceae</taxon>
        <taxon>Cercophora</taxon>
    </lineage>
</organism>
<evidence type="ECO:0000313" key="3">
    <source>
        <dbReference type="Proteomes" id="UP001174997"/>
    </source>
</evidence>
<dbReference type="AlphaFoldDB" id="A0AA39ZCB7"/>
<dbReference type="Proteomes" id="UP001174997">
    <property type="component" value="Unassembled WGS sequence"/>
</dbReference>
<dbReference type="EMBL" id="JAULSY010000058">
    <property type="protein sequence ID" value="KAK0668343.1"/>
    <property type="molecule type" value="Genomic_DNA"/>
</dbReference>
<gene>
    <name evidence="2" type="ORF">QBC41DRAFT_356704</name>
</gene>
<evidence type="ECO:0000256" key="1">
    <source>
        <dbReference type="SAM" id="SignalP"/>
    </source>
</evidence>
<dbReference type="PROSITE" id="PS51257">
    <property type="entry name" value="PROKAR_LIPOPROTEIN"/>
    <property type="match status" value="1"/>
</dbReference>
<feature type="chain" id="PRO_5041208999" evidence="1">
    <location>
        <begin position="21"/>
        <end position="196"/>
    </location>
</feature>